<dbReference type="PANTHER" id="PTHR33538">
    <property type="entry name" value="PROTEIN GAMETE EXPRESSED 1"/>
    <property type="match status" value="1"/>
</dbReference>
<reference evidence="2" key="1">
    <citation type="submission" date="2020-08" db="EMBL/GenBank/DDBJ databases">
        <title>Multicomponent nature underlies the extraordinary mechanical properties of spider dragline silk.</title>
        <authorList>
            <person name="Kono N."/>
            <person name="Nakamura H."/>
            <person name="Mori M."/>
            <person name="Yoshida Y."/>
            <person name="Ohtoshi R."/>
            <person name="Malay A.D."/>
            <person name="Moran D.A.P."/>
            <person name="Tomita M."/>
            <person name="Numata K."/>
            <person name="Arakawa K."/>
        </authorList>
    </citation>
    <scope>NUCLEOTIDE SEQUENCE</scope>
</reference>
<feature type="non-terminal residue" evidence="2">
    <location>
        <position position="168"/>
    </location>
</feature>
<dbReference type="Proteomes" id="UP000887013">
    <property type="component" value="Unassembled WGS sequence"/>
</dbReference>
<feature type="chain" id="PRO_5036482161" evidence="1">
    <location>
        <begin position="17"/>
        <end position="168"/>
    </location>
</feature>
<organism evidence="2 3">
    <name type="scientific">Nephila pilipes</name>
    <name type="common">Giant wood spider</name>
    <name type="synonym">Nephila maculata</name>
    <dbReference type="NCBI Taxonomy" id="299642"/>
    <lineage>
        <taxon>Eukaryota</taxon>
        <taxon>Metazoa</taxon>
        <taxon>Ecdysozoa</taxon>
        <taxon>Arthropoda</taxon>
        <taxon>Chelicerata</taxon>
        <taxon>Arachnida</taxon>
        <taxon>Araneae</taxon>
        <taxon>Araneomorphae</taxon>
        <taxon>Entelegynae</taxon>
        <taxon>Araneoidea</taxon>
        <taxon>Nephilidae</taxon>
        <taxon>Nephila</taxon>
    </lineage>
</organism>
<evidence type="ECO:0000256" key="1">
    <source>
        <dbReference type="SAM" id="SignalP"/>
    </source>
</evidence>
<keyword evidence="3" id="KW-1185">Reference proteome</keyword>
<gene>
    <name evidence="2" type="primary">NCL1_38277</name>
    <name evidence="2" type="ORF">NPIL_397541</name>
</gene>
<evidence type="ECO:0000313" key="3">
    <source>
        <dbReference type="Proteomes" id="UP000887013"/>
    </source>
</evidence>
<evidence type="ECO:0000313" key="2">
    <source>
        <dbReference type="EMBL" id="GFT15678.1"/>
    </source>
</evidence>
<proteinExistence type="predicted"/>
<feature type="signal peptide" evidence="1">
    <location>
        <begin position="1"/>
        <end position="16"/>
    </location>
</feature>
<dbReference type="AlphaFoldDB" id="A0A8X6NIY7"/>
<accession>A0A8X6NIY7</accession>
<keyword evidence="1" id="KW-0732">Signal</keyword>
<dbReference type="OrthoDB" id="377549at2759"/>
<sequence length="168" mass="19560">MFFIIILCYGVAKIDSLHVDLDFQDKYMEGENRYKELSKKSYGSCWKEALSNLQYSCKHLTEEIQSKLALSFTNCFLEYSGSATCPCPEEEPISVCLTNSSDRIFSTYTEFFTHTQSICHYLQHREWQEQTQKTVDMLNENSEIVSKKLDESSKSQTKILDMQQIALR</sequence>
<comment type="caution">
    <text evidence="2">The sequence shown here is derived from an EMBL/GenBank/DDBJ whole genome shotgun (WGS) entry which is preliminary data.</text>
</comment>
<dbReference type="PANTHER" id="PTHR33538:SF2">
    <property type="entry name" value="PROTEIN GAMETE EXPRESSED 1"/>
    <property type="match status" value="1"/>
</dbReference>
<dbReference type="InterPro" id="IPR040346">
    <property type="entry name" value="GEX1/Brambleberry"/>
</dbReference>
<protein>
    <submittedName>
        <fullName evidence="2">Gamete expressed protein</fullName>
    </submittedName>
</protein>
<name>A0A8X6NIY7_NEPPI</name>
<dbReference type="SMR" id="A0A8X6NIY7"/>
<dbReference type="EMBL" id="BMAW01104658">
    <property type="protein sequence ID" value="GFT15678.1"/>
    <property type="molecule type" value="Genomic_DNA"/>
</dbReference>